<dbReference type="EMBL" id="JN882285">
    <property type="protein sequence ID" value="AFC21461.1"/>
    <property type="molecule type" value="Genomic_DNA"/>
</dbReference>
<dbReference type="GeneID" id="13993751"/>
<keyword evidence="1" id="KW-0175">Coiled coil</keyword>
<proteinExistence type="predicted"/>
<evidence type="ECO:0000256" key="1">
    <source>
        <dbReference type="SAM" id="Coils"/>
    </source>
</evidence>
<evidence type="ECO:0000313" key="3">
    <source>
        <dbReference type="Proteomes" id="UP000000457"/>
    </source>
</evidence>
<dbReference type="Proteomes" id="UP000000457">
    <property type="component" value="Segment"/>
</dbReference>
<name>K4F5J4_9CAUD</name>
<dbReference type="RefSeq" id="YP_006987116.1">
    <property type="nucleotide sequence ID" value="NC_019401.1"/>
</dbReference>
<keyword evidence="3" id="KW-1185">Reference proteome</keyword>
<accession>K4F5J4</accession>
<reference evidence="2 3" key="1">
    <citation type="journal article" date="2014" name="Virology">
        <title>Supersize me: Cronobacter sakazakii phage GAP32.</title>
        <authorList>
            <person name="Abbasifar R."/>
            <person name="Griffiths M.W."/>
            <person name="Sabour P.M."/>
            <person name="Ackermann H.-W."/>
            <person name="Vandersteegen K."/>
            <person name="Lavigne R."/>
            <person name="Noben J.-P."/>
            <person name="Villa A.A."/>
            <person name="Abbasifar A."/>
            <person name="Nash J.H.E."/>
            <person name="Kropinski A.M."/>
        </authorList>
    </citation>
    <scope>NUCLEOTIDE SEQUENCE [LARGE SCALE GENOMIC DNA]</scope>
    <source>
        <strain evidence="2">GAP-32</strain>
    </source>
</reference>
<organism evidence="2 3">
    <name type="scientific">Cronobacter phage vB_CsaM_GAP32</name>
    <dbReference type="NCBI Taxonomy" id="1141136"/>
    <lineage>
        <taxon>Viruses</taxon>
        <taxon>Duplodnaviria</taxon>
        <taxon>Heunggongvirae</taxon>
        <taxon>Uroviricota</taxon>
        <taxon>Caudoviricetes</taxon>
        <taxon>Mimasvirus</taxon>
        <taxon>Mimasvirus GAP32</taxon>
    </lineage>
</organism>
<dbReference type="KEGG" id="vg:13993751"/>
<sequence>MNPVYDVHADIVTTMEKVFAGGYDALAFRKEHDRLQKRIDNLKLVRDRYATNTLLTSMIGNVMMKKLCLAYEFEKTLYCTANNVPGRPNTDFLHSLNLSSAEWDALPQYHVWIASGKIYSTVHKSK</sequence>
<dbReference type="OrthoDB" id="20177at10239"/>
<feature type="coiled-coil region" evidence="1">
    <location>
        <begin position="25"/>
        <end position="52"/>
    </location>
</feature>
<gene>
    <name evidence="2" type="ORF">GAP32_014</name>
</gene>
<evidence type="ECO:0000313" key="2">
    <source>
        <dbReference type="EMBL" id="AFC21461.1"/>
    </source>
</evidence>
<protein>
    <submittedName>
        <fullName evidence="2">Uncharacterized protein</fullName>
    </submittedName>
</protein>